<comment type="caution">
    <text evidence="3">The sequence shown here is derived from an EMBL/GenBank/DDBJ whole genome shotgun (WGS) entry which is preliminary data.</text>
</comment>
<protein>
    <recommendedName>
        <fullName evidence="2">DUF6457 domain-containing protein</fullName>
    </recommendedName>
</protein>
<feature type="domain" description="DUF6457" evidence="2">
    <location>
        <begin position="2"/>
        <end position="78"/>
    </location>
</feature>
<keyword evidence="4" id="KW-1185">Reference proteome</keyword>
<proteinExistence type="predicted"/>
<organism evidence="3 4">
    <name type="scientific">Goodfellowiella coeruleoviolacea</name>
    <dbReference type="NCBI Taxonomy" id="334858"/>
    <lineage>
        <taxon>Bacteria</taxon>
        <taxon>Bacillati</taxon>
        <taxon>Actinomycetota</taxon>
        <taxon>Actinomycetes</taxon>
        <taxon>Pseudonocardiales</taxon>
        <taxon>Pseudonocardiaceae</taxon>
        <taxon>Goodfellowiella</taxon>
    </lineage>
</organism>
<dbReference type="RefSeq" id="WP_253778077.1">
    <property type="nucleotide sequence ID" value="NZ_JAMTCK010000018.1"/>
</dbReference>
<evidence type="ECO:0000259" key="2">
    <source>
        <dbReference type="Pfam" id="PF20058"/>
    </source>
</evidence>
<feature type="region of interest" description="Disordered" evidence="1">
    <location>
        <begin position="75"/>
        <end position="95"/>
    </location>
</feature>
<reference evidence="3" key="1">
    <citation type="submission" date="2022-06" db="EMBL/GenBank/DDBJ databases">
        <title>Genomic Encyclopedia of Archaeal and Bacterial Type Strains, Phase II (KMG-II): from individual species to whole genera.</title>
        <authorList>
            <person name="Goeker M."/>
        </authorList>
    </citation>
    <scope>NUCLEOTIDE SEQUENCE</scope>
    <source>
        <strain evidence="3">DSM 43935</strain>
    </source>
</reference>
<gene>
    <name evidence="3" type="ORF">LX83_006235</name>
</gene>
<evidence type="ECO:0000256" key="1">
    <source>
        <dbReference type="SAM" id="MobiDB-lite"/>
    </source>
</evidence>
<accession>A0AAE3GKV0</accession>
<name>A0AAE3GKV0_9PSEU</name>
<sequence>MNTLDTWAAQVLAEFDLDPGLLDRTAVLDVARDVAHGVARPAAPLTTYLLGIAVGRGADPTEAAARISQLATEWAATQPADSAHPPAGHTADKSR</sequence>
<dbReference type="InterPro" id="IPR045598">
    <property type="entry name" value="DUF6457"/>
</dbReference>
<evidence type="ECO:0000313" key="4">
    <source>
        <dbReference type="Proteomes" id="UP001206128"/>
    </source>
</evidence>
<dbReference type="AlphaFoldDB" id="A0AAE3GKV0"/>
<dbReference type="Pfam" id="PF20058">
    <property type="entry name" value="DUF6457"/>
    <property type="match status" value="1"/>
</dbReference>
<dbReference type="EMBL" id="JAMTCK010000018">
    <property type="protein sequence ID" value="MCP2169350.1"/>
    <property type="molecule type" value="Genomic_DNA"/>
</dbReference>
<dbReference type="Proteomes" id="UP001206128">
    <property type="component" value="Unassembled WGS sequence"/>
</dbReference>
<evidence type="ECO:0000313" key="3">
    <source>
        <dbReference type="EMBL" id="MCP2169350.1"/>
    </source>
</evidence>